<proteinExistence type="predicted"/>
<sequence>WSMLCVNGRVSRMSTCGECCVSMDECLKCHTCVQKVGHHDLVGGVHVTYLTENINK</sequence>
<reference evidence="1" key="1">
    <citation type="submission" date="2014-12" db="EMBL/GenBank/DDBJ databases">
        <title>Insight into the proteome of Arion vulgaris.</title>
        <authorList>
            <person name="Aradska J."/>
            <person name="Bulat T."/>
            <person name="Smidak R."/>
            <person name="Sarate P."/>
            <person name="Gangsoo J."/>
            <person name="Sialana F."/>
            <person name="Bilban M."/>
            <person name="Lubec G."/>
        </authorList>
    </citation>
    <scope>NUCLEOTIDE SEQUENCE</scope>
    <source>
        <tissue evidence="1">Skin</tissue>
    </source>
</reference>
<organism evidence="1">
    <name type="scientific">Arion vulgaris</name>
    <dbReference type="NCBI Taxonomy" id="1028688"/>
    <lineage>
        <taxon>Eukaryota</taxon>
        <taxon>Metazoa</taxon>
        <taxon>Spiralia</taxon>
        <taxon>Lophotrochozoa</taxon>
        <taxon>Mollusca</taxon>
        <taxon>Gastropoda</taxon>
        <taxon>Heterobranchia</taxon>
        <taxon>Euthyneura</taxon>
        <taxon>Panpulmonata</taxon>
        <taxon>Eupulmonata</taxon>
        <taxon>Stylommatophora</taxon>
        <taxon>Helicina</taxon>
        <taxon>Arionoidea</taxon>
        <taxon>Arionidae</taxon>
        <taxon>Arion</taxon>
    </lineage>
</organism>
<protein>
    <submittedName>
        <fullName evidence="1">Uncharacterized protein</fullName>
    </submittedName>
</protein>
<name>A0A0B7AZD6_9EUPU</name>
<dbReference type="AlphaFoldDB" id="A0A0B7AZD6"/>
<feature type="non-terminal residue" evidence="1">
    <location>
        <position position="1"/>
    </location>
</feature>
<accession>A0A0B7AZD6</accession>
<gene>
    <name evidence="1" type="primary">ORF147165</name>
</gene>
<dbReference type="EMBL" id="HACG01038390">
    <property type="protein sequence ID" value="CEK85255.1"/>
    <property type="molecule type" value="Transcribed_RNA"/>
</dbReference>
<evidence type="ECO:0000313" key="1">
    <source>
        <dbReference type="EMBL" id="CEK85255.1"/>
    </source>
</evidence>